<keyword evidence="2" id="KW-0812">Transmembrane</keyword>
<organism evidence="4 5">
    <name type="scientific">Paramuricea clavata</name>
    <name type="common">Red gorgonian</name>
    <name type="synonym">Violescent sea-whip</name>
    <dbReference type="NCBI Taxonomy" id="317549"/>
    <lineage>
        <taxon>Eukaryota</taxon>
        <taxon>Metazoa</taxon>
        <taxon>Cnidaria</taxon>
        <taxon>Anthozoa</taxon>
        <taxon>Octocorallia</taxon>
        <taxon>Malacalcyonacea</taxon>
        <taxon>Plexauridae</taxon>
        <taxon>Paramuricea</taxon>
    </lineage>
</organism>
<evidence type="ECO:0000256" key="1">
    <source>
        <dbReference type="SAM" id="MobiDB-lite"/>
    </source>
</evidence>
<accession>A0A6S7K731</accession>
<keyword evidence="3" id="KW-0732">Signal</keyword>
<feature type="transmembrane region" description="Helical" evidence="2">
    <location>
        <begin position="198"/>
        <end position="221"/>
    </location>
</feature>
<reference evidence="4" key="1">
    <citation type="submission" date="2020-04" db="EMBL/GenBank/DDBJ databases">
        <authorList>
            <person name="Alioto T."/>
            <person name="Alioto T."/>
            <person name="Gomez Garrido J."/>
        </authorList>
    </citation>
    <scope>NUCLEOTIDE SEQUENCE</scope>
    <source>
        <strain evidence="4">A484AB</strain>
    </source>
</reference>
<dbReference type="EMBL" id="CACRXK020012817">
    <property type="protein sequence ID" value="CAB4024053.1"/>
    <property type="molecule type" value="Genomic_DNA"/>
</dbReference>
<dbReference type="Proteomes" id="UP001152795">
    <property type="component" value="Unassembled WGS sequence"/>
</dbReference>
<feature type="compositionally biased region" description="Basic residues" evidence="1">
    <location>
        <begin position="236"/>
        <end position="250"/>
    </location>
</feature>
<evidence type="ECO:0000313" key="5">
    <source>
        <dbReference type="Proteomes" id="UP001152795"/>
    </source>
</evidence>
<sequence length="295" mass="32546">MMNKRYALAAMVLAVFVGVVLYSEESEANPAKILIKGAQKLLPKLAGKTMRIAAVFGRAGIFRIPKVHRAFAYLRRSHPKVARYLKIATGIAGGAGSAAGTQALIEYLESDELFQDVEQIRILTETLEQQGEMTQQDVNDLEGLLYGLSYALDAQKETRAAASIWDIPEKAERDVAEPPQGGWETLARFARILRKDPVATTILIFTVISAITTFCCIRLLINEAARRCRLAKGRTERRRARNRLGRRRKSGSSSGRSHNSPPNGEEEGESQIRQEPPIELEDMLPSAAPDTGATE</sequence>
<keyword evidence="2" id="KW-1133">Transmembrane helix</keyword>
<comment type="caution">
    <text evidence="4">The sequence shown here is derived from an EMBL/GenBank/DDBJ whole genome shotgun (WGS) entry which is preliminary data.</text>
</comment>
<protein>
    <submittedName>
        <fullName evidence="4">Uncharacterized protein</fullName>
    </submittedName>
</protein>
<evidence type="ECO:0000256" key="3">
    <source>
        <dbReference type="SAM" id="SignalP"/>
    </source>
</evidence>
<name>A0A6S7K731_PARCT</name>
<evidence type="ECO:0000256" key="2">
    <source>
        <dbReference type="SAM" id="Phobius"/>
    </source>
</evidence>
<feature type="chain" id="PRO_5043826096" evidence="3">
    <location>
        <begin position="23"/>
        <end position="295"/>
    </location>
</feature>
<keyword evidence="5" id="KW-1185">Reference proteome</keyword>
<feature type="region of interest" description="Disordered" evidence="1">
    <location>
        <begin position="236"/>
        <end position="295"/>
    </location>
</feature>
<evidence type="ECO:0000313" key="4">
    <source>
        <dbReference type="EMBL" id="CAB4024053.1"/>
    </source>
</evidence>
<dbReference type="AlphaFoldDB" id="A0A6S7K731"/>
<keyword evidence="2" id="KW-0472">Membrane</keyword>
<feature type="signal peptide" evidence="3">
    <location>
        <begin position="1"/>
        <end position="22"/>
    </location>
</feature>
<proteinExistence type="predicted"/>
<gene>
    <name evidence="4" type="ORF">PACLA_8A003520</name>
</gene>
<feature type="compositionally biased region" description="Low complexity" evidence="1">
    <location>
        <begin position="251"/>
        <end position="260"/>
    </location>
</feature>